<accession>A0ABV1SEY8</accession>
<comment type="subcellular location">
    <subcellularLocation>
        <location evidence="1">Cell membrane</location>
        <topology evidence="1">Multi-pass membrane protein</topology>
    </subcellularLocation>
</comment>
<keyword evidence="2" id="KW-1003">Cell membrane</keyword>
<name>A0ABV1SEY8_9RHOB</name>
<evidence type="ECO:0000313" key="8">
    <source>
        <dbReference type="EMBL" id="MER5171467.1"/>
    </source>
</evidence>
<dbReference type="PANTHER" id="PTHR42709:SF6">
    <property type="entry name" value="UNDECAPRENYL PHOSPHATE TRANSPORTER A"/>
    <property type="match status" value="1"/>
</dbReference>
<dbReference type="Pfam" id="PF09335">
    <property type="entry name" value="VTT_dom"/>
    <property type="match status" value="1"/>
</dbReference>
<evidence type="ECO:0000256" key="1">
    <source>
        <dbReference type="ARBA" id="ARBA00004651"/>
    </source>
</evidence>
<evidence type="ECO:0000256" key="2">
    <source>
        <dbReference type="ARBA" id="ARBA00022475"/>
    </source>
</evidence>
<gene>
    <name evidence="8" type="ORF">VSX56_06720</name>
</gene>
<evidence type="ECO:0000313" key="9">
    <source>
        <dbReference type="Proteomes" id="UP001438953"/>
    </source>
</evidence>
<feature type="transmembrane region" description="Helical" evidence="6">
    <location>
        <begin position="137"/>
        <end position="163"/>
    </location>
</feature>
<evidence type="ECO:0000256" key="4">
    <source>
        <dbReference type="ARBA" id="ARBA00022989"/>
    </source>
</evidence>
<dbReference type="InterPro" id="IPR051311">
    <property type="entry name" value="DedA_domain"/>
</dbReference>
<dbReference type="RefSeq" id="WP_350935827.1">
    <property type="nucleotide sequence ID" value="NZ_JAYWLC010000004.1"/>
</dbReference>
<proteinExistence type="predicted"/>
<dbReference type="Proteomes" id="UP001438953">
    <property type="component" value="Unassembled WGS sequence"/>
</dbReference>
<comment type="caution">
    <text evidence="8">The sequence shown here is derived from an EMBL/GenBank/DDBJ whole genome shotgun (WGS) entry which is preliminary data.</text>
</comment>
<dbReference type="EMBL" id="JAYWLC010000004">
    <property type="protein sequence ID" value="MER5171467.1"/>
    <property type="molecule type" value="Genomic_DNA"/>
</dbReference>
<dbReference type="PANTHER" id="PTHR42709">
    <property type="entry name" value="ALKALINE PHOSPHATASE LIKE PROTEIN"/>
    <property type="match status" value="1"/>
</dbReference>
<feature type="transmembrane region" description="Helical" evidence="6">
    <location>
        <begin position="20"/>
        <end position="47"/>
    </location>
</feature>
<evidence type="ECO:0000256" key="6">
    <source>
        <dbReference type="SAM" id="Phobius"/>
    </source>
</evidence>
<evidence type="ECO:0000256" key="5">
    <source>
        <dbReference type="ARBA" id="ARBA00023136"/>
    </source>
</evidence>
<keyword evidence="9" id="KW-1185">Reference proteome</keyword>
<sequence length="216" mass="23064">MTQELTDELLLLLPVWGPWLVALVTFCSCLALPVPASLVMLAGGAFVASGDLHLWSLAPAALGGALAGDRSGYAIGRLLARRLPEPESKRARLMAKAITRLDRNGGWAIFLSRWLFSPLGPYVNFAAGTARYPRHRFWVASIAGETVWVTLYLGLGMLFGANLSAAADLAGSMIGTIAAATVAVLLGRWLWHSVRRKVDETGAEAPASQPIGSLRE</sequence>
<feature type="transmembrane region" description="Helical" evidence="6">
    <location>
        <begin position="169"/>
        <end position="191"/>
    </location>
</feature>
<evidence type="ECO:0000256" key="3">
    <source>
        <dbReference type="ARBA" id="ARBA00022692"/>
    </source>
</evidence>
<organism evidence="8 9">
    <name type="scientific">Thioclava kandeliae</name>
    <dbReference type="NCBI Taxonomy" id="3070818"/>
    <lineage>
        <taxon>Bacteria</taxon>
        <taxon>Pseudomonadati</taxon>
        <taxon>Pseudomonadota</taxon>
        <taxon>Alphaproteobacteria</taxon>
        <taxon>Rhodobacterales</taxon>
        <taxon>Paracoccaceae</taxon>
        <taxon>Thioclava</taxon>
    </lineage>
</organism>
<evidence type="ECO:0000259" key="7">
    <source>
        <dbReference type="Pfam" id="PF09335"/>
    </source>
</evidence>
<keyword evidence="4 6" id="KW-1133">Transmembrane helix</keyword>
<keyword evidence="3 6" id="KW-0812">Transmembrane</keyword>
<feature type="domain" description="VTT" evidence="7">
    <location>
        <begin position="34"/>
        <end position="156"/>
    </location>
</feature>
<protein>
    <submittedName>
        <fullName evidence="8">DedA family protein</fullName>
    </submittedName>
</protein>
<reference evidence="8 9" key="1">
    <citation type="submission" date="2024-06" db="EMBL/GenBank/DDBJ databases">
        <title>Thioclava kandeliae sp. nov. from a rhizosphere soil sample of Kandelia candel in a mangrove.</title>
        <authorList>
            <person name="Mu T."/>
        </authorList>
    </citation>
    <scope>NUCLEOTIDE SEQUENCE [LARGE SCALE GENOMIC DNA]</scope>
    <source>
        <strain evidence="8 9">CPCC 100088</strain>
    </source>
</reference>
<dbReference type="InterPro" id="IPR032816">
    <property type="entry name" value="VTT_dom"/>
</dbReference>
<keyword evidence="5 6" id="KW-0472">Membrane</keyword>